<dbReference type="PANTHER" id="PTHR33744:SF1">
    <property type="entry name" value="DNA-BINDING TRANSCRIPTIONAL ACTIVATOR ADER"/>
    <property type="match status" value="1"/>
</dbReference>
<protein>
    <submittedName>
        <fullName evidence="3">CdaR family transcriptional regulator</fullName>
    </submittedName>
</protein>
<keyword evidence="4" id="KW-1185">Reference proteome</keyword>
<dbReference type="InterPro" id="IPR025736">
    <property type="entry name" value="PucR_C-HTH_dom"/>
</dbReference>
<evidence type="ECO:0000313" key="3">
    <source>
        <dbReference type="EMBL" id="EWT05699.1"/>
    </source>
</evidence>
<evidence type="ECO:0000259" key="1">
    <source>
        <dbReference type="Pfam" id="PF13556"/>
    </source>
</evidence>
<feature type="domain" description="PucR-like N-terminal" evidence="2">
    <location>
        <begin position="10"/>
        <end position="176"/>
    </location>
</feature>
<dbReference type="OrthoDB" id="5243741at2"/>
<evidence type="ECO:0000313" key="4">
    <source>
        <dbReference type="Proteomes" id="UP000019494"/>
    </source>
</evidence>
<dbReference type="AlphaFoldDB" id="W9GP82"/>
<dbReference type="RefSeq" id="WP_034716963.1">
    <property type="nucleotide sequence ID" value="NZ_AWQS01000093.1"/>
</dbReference>
<organism evidence="3 4">
    <name type="scientific">Intrasporangium chromatireducens Q5-1</name>
    <dbReference type="NCBI Taxonomy" id="584657"/>
    <lineage>
        <taxon>Bacteria</taxon>
        <taxon>Bacillati</taxon>
        <taxon>Actinomycetota</taxon>
        <taxon>Actinomycetes</taxon>
        <taxon>Micrococcales</taxon>
        <taxon>Intrasporangiaceae</taxon>
        <taxon>Intrasporangium</taxon>
    </lineage>
</organism>
<dbReference type="PATRIC" id="fig|584657.3.peg.2397"/>
<dbReference type="Gene3D" id="1.10.10.2840">
    <property type="entry name" value="PucR C-terminal helix-turn-helix domain"/>
    <property type="match status" value="1"/>
</dbReference>
<reference evidence="4" key="1">
    <citation type="submission" date="2013-08" db="EMBL/GenBank/DDBJ databases">
        <title>Intrasporangium oryzae NRRL B-24470.</title>
        <authorList>
            <person name="Liu H."/>
            <person name="Wang G."/>
        </authorList>
    </citation>
    <scope>NUCLEOTIDE SEQUENCE [LARGE SCALE GENOMIC DNA]</scope>
    <source>
        <strain evidence="4">Q5-1</strain>
    </source>
</reference>
<dbReference type="InterPro" id="IPR051448">
    <property type="entry name" value="CdaR-like_regulators"/>
</dbReference>
<dbReference type="EMBL" id="AWQS01000093">
    <property type="protein sequence ID" value="EWT05699.1"/>
    <property type="molecule type" value="Genomic_DNA"/>
</dbReference>
<sequence length="396" mass="43192">MEEGVTDPPWLSLPAEVGSSIRPLISDIVELIIATIPRDVPVYAMPLEGRFGQGVRRGVSVALHRFLDLPGTRLPALSEEDIWVYERLGRGEVRSGRSLESLLAAYRAGARVTFRAISQALPLDRIEPEVLLALGESIFAYIDELSAVTAQGYASEQSERAGEYQRLRSELLDMILRGDASETGVARSAAAVGWVLPEVVVVATVPFPHVEGLRSALGPDVLVAERGTDVVVVQPFTPPKPRRRDLDRALTGRRAIVGPPRPLVKAAESLHLALAAGAHGLVDRDAPDADTAAPVWVCEHLAELVVRAEPLALADLAARVLAPLEQVRPSSRERLAETLLAWLRHHGQRGPIADELFVHPQTVGYRVAQLKELFGAALDDPEWRFELELVLRAGHR</sequence>
<dbReference type="PANTHER" id="PTHR33744">
    <property type="entry name" value="CARBOHYDRATE DIACID REGULATOR"/>
    <property type="match status" value="1"/>
</dbReference>
<gene>
    <name evidence="3" type="ORF">N864_02905</name>
</gene>
<dbReference type="Pfam" id="PF25906">
    <property type="entry name" value="PucR-like_N"/>
    <property type="match status" value="1"/>
</dbReference>
<feature type="domain" description="PucR C-terminal helix-turn-helix" evidence="1">
    <location>
        <begin position="335"/>
        <end position="393"/>
    </location>
</feature>
<dbReference type="Proteomes" id="UP000019494">
    <property type="component" value="Unassembled WGS sequence"/>
</dbReference>
<evidence type="ECO:0000259" key="2">
    <source>
        <dbReference type="Pfam" id="PF25906"/>
    </source>
</evidence>
<dbReference type="InterPro" id="IPR058663">
    <property type="entry name" value="PucR-like_N"/>
</dbReference>
<proteinExistence type="predicted"/>
<dbReference type="InterPro" id="IPR042070">
    <property type="entry name" value="PucR_C-HTH_sf"/>
</dbReference>
<accession>W9GP82</accession>
<comment type="caution">
    <text evidence="3">The sequence shown here is derived from an EMBL/GenBank/DDBJ whole genome shotgun (WGS) entry which is preliminary data.</text>
</comment>
<dbReference type="Pfam" id="PF13556">
    <property type="entry name" value="HTH_30"/>
    <property type="match status" value="1"/>
</dbReference>
<name>W9GP82_9MICO</name>